<proteinExistence type="predicted"/>
<dbReference type="Proteomes" id="UP001595818">
    <property type="component" value="Unassembled WGS sequence"/>
</dbReference>
<keyword evidence="1" id="KW-0812">Transmembrane</keyword>
<gene>
    <name evidence="2" type="ORF">ACFPFU_03810</name>
</gene>
<feature type="transmembrane region" description="Helical" evidence="1">
    <location>
        <begin position="6"/>
        <end position="24"/>
    </location>
</feature>
<evidence type="ECO:0000313" key="2">
    <source>
        <dbReference type="EMBL" id="MFC4870798.1"/>
    </source>
</evidence>
<sequence>MNINLLIILVLGVGAGLVYIYRALKKAEDDPETFDHYKEDRRFRKPEGWKKGEWPEDLKKKTTGLKSKDRFGRVESGSLY</sequence>
<evidence type="ECO:0000256" key="1">
    <source>
        <dbReference type="SAM" id="Phobius"/>
    </source>
</evidence>
<keyword evidence="3" id="KW-1185">Reference proteome</keyword>
<keyword evidence="1" id="KW-0472">Membrane</keyword>
<dbReference type="EMBL" id="JBHSJJ010000002">
    <property type="protein sequence ID" value="MFC4870798.1"/>
    <property type="molecule type" value="Genomic_DNA"/>
</dbReference>
<keyword evidence="1" id="KW-1133">Transmembrane helix</keyword>
<name>A0ABV9SWR5_9BACT</name>
<dbReference type="RefSeq" id="WP_377061677.1">
    <property type="nucleotide sequence ID" value="NZ_JBHSJJ010000002.1"/>
</dbReference>
<protein>
    <submittedName>
        <fullName evidence="2">Uncharacterized protein</fullName>
    </submittedName>
</protein>
<organism evidence="2 3">
    <name type="scientific">Negadavirga shengliensis</name>
    <dbReference type="NCBI Taxonomy" id="1389218"/>
    <lineage>
        <taxon>Bacteria</taxon>
        <taxon>Pseudomonadati</taxon>
        <taxon>Bacteroidota</taxon>
        <taxon>Cytophagia</taxon>
        <taxon>Cytophagales</taxon>
        <taxon>Cyclobacteriaceae</taxon>
        <taxon>Negadavirga</taxon>
    </lineage>
</organism>
<comment type="caution">
    <text evidence="2">The sequence shown here is derived from an EMBL/GenBank/DDBJ whole genome shotgun (WGS) entry which is preliminary data.</text>
</comment>
<accession>A0ABV9SWR5</accession>
<evidence type="ECO:0000313" key="3">
    <source>
        <dbReference type="Proteomes" id="UP001595818"/>
    </source>
</evidence>
<reference evidence="3" key="1">
    <citation type="journal article" date="2019" name="Int. J. Syst. Evol. Microbiol.">
        <title>The Global Catalogue of Microorganisms (GCM) 10K type strain sequencing project: providing services to taxonomists for standard genome sequencing and annotation.</title>
        <authorList>
            <consortium name="The Broad Institute Genomics Platform"/>
            <consortium name="The Broad Institute Genome Sequencing Center for Infectious Disease"/>
            <person name="Wu L."/>
            <person name="Ma J."/>
        </authorList>
    </citation>
    <scope>NUCLEOTIDE SEQUENCE [LARGE SCALE GENOMIC DNA]</scope>
    <source>
        <strain evidence="3">CGMCC 4.7466</strain>
    </source>
</reference>